<feature type="transmembrane region" description="Helical" evidence="1">
    <location>
        <begin position="164"/>
        <end position="187"/>
    </location>
</feature>
<evidence type="ECO:0000256" key="1">
    <source>
        <dbReference type="SAM" id="Phobius"/>
    </source>
</evidence>
<proteinExistence type="predicted"/>
<keyword evidence="1" id="KW-0472">Membrane</keyword>
<keyword evidence="1" id="KW-1133">Transmembrane helix</keyword>
<accession>A0A0U5H4I1</accession>
<feature type="transmembrane region" description="Helical" evidence="1">
    <location>
        <begin position="130"/>
        <end position="152"/>
    </location>
</feature>
<dbReference type="Proteomes" id="UP000066737">
    <property type="component" value="Chromosome I"/>
</dbReference>
<dbReference type="OrthoDB" id="270777at2157"/>
<evidence type="ECO:0000313" key="3">
    <source>
        <dbReference type="EMBL" id="CQH59308.1"/>
    </source>
</evidence>
<dbReference type="RefSeq" id="WP_059057343.1">
    <property type="nucleotide sequence ID" value="NZ_CEML01000001.1"/>
</dbReference>
<dbReference type="KEGG" id="hhb:Hhub_2945"/>
<dbReference type="GeneID" id="26659572"/>
<name>A0A0U5H4I1_9EURY</name>
<dbReference type="STRING" id="1407499.HHUB_2945"/>
<evidence type="ECO:0000259" key="2">
    <source>
        <dbReference type="Pfam" id="PF25933"/>
    </source>
</evidence>
<keyword evidence="4" id="KW-1185">Reference proteome</keyword>
<gene>
    <name evidence="3" type="ORF">HHUB_2945</name>
</gene>
<dbReference type="EMBL" id="LN831302">
    <property type="protein sequence ID" value="CQH59308.1"/>
    <property type="molecule type" value="Genomic_DNA"/>
</dbReference>
<feature type="domain" description="DUF7978" evidence="2">
    <location>
        <begin position="4"/>
        <end position="188"/>
    </location>
</feature>
<dbReference type="Pfam" id="PF25933">
    <property type="entry name" value="DUF7978"/>
    <property type="match status" value="1"/>
</dbReference>
<dbReference type="AlphaFoldDB" id="A0A0U5H4I1"/>
<evidence type="ECO:0000313" key="4">
    <source>
        <dbReference type="Proteomes" id="UP000066737"/>
    </source>
</evidence>
<reference evidence="4" key="1">
    <citation type="journal article" date="2016" name="Environ. Microbiol.">
        <title>The complete genome of a viable archaeum isolated from 123-million-year-old rock salt.</title>
        <authorList>
            <person name="Jaakkola S.T."/>
            <person name="Pfeiffer F."/>
            <person name="Ravantti J.J."/>
            <person name="Guo Q."/>
            <person name="Liu Y."/>
            <person name="Chen X."/>
            <person name="Ma H."/>
            <person name="Yang C."/>
            <person name="Oksanen H.M."/>
            <person name="Bamford D.H."/>
        </authorList>
    </citation>
    <scope>NUCLEOTIDE SEQUENCE</scope>
    <source>
        <strain evidence="4">JI20-1</strain>
    </source>
</reference>
<keyword evidence="1" id="KW-0812">Transmembrane</keyword>
<feature type="transmembrane region" description="Helical" evidence="1">
    <location>
        <begin position="98"/>
        <end position="118"/>
    </location>
</feature>
<sequence length="190" mass="19153">MSEPATRTSRGTQLGVGAVAGVVTYVLGYLVTYLWQSSNVQDQLEGFNVIAEFLGGDPIPTWKAVGWLFYNAHGVGFTVPSLGGQTTRNLVAGGEASMLLYLVPAVAVVLGGFVLARYANAADASAGAQAGATVVAGYAVLAVVGLFVFEYAAGGSAIHPEYALGVLLAGVVYPVVLGAVGGVLGAVTAT</sequence>
<protein>
    <recommendedName>
        <fullName evidence="2">DUF7978 domain-containing protein</fullName>
    </recommendedName>
</protein>
<feature type="transmembrane region" description="Helical" evidence="1">
    <location>
        <begin position="12"/>
        <end position="35"/>
    </location>
</feature>
<dbReference type="InterPro" id="IPR058284">
    <property type="entry name" value="DUF7978"/>
</dbReference>
<organism evidence="3 4">
    <name type="scientific">Halobacterium hubeiense</name>
    <dbReference type="NCBI Taxonomy" id="1407499"/>
    <lineage>
        <taxon>Archaea</taxon>
        <taxon>Methanobacteriati</taxon>
        <taxon>Methanobacteriota</taxon>
        <taxon>Stenosarchaea group</taxon>
        <taxon>Halobacteria</taxon>
        <taxon>Halobacteriales</taxon>
        <taxon>Halobacteriaceae</taxon>
        <taxon>Halobacterium</taxon>
    </lineage>
</organism>